<organism evidence="1 2">
    <name type="scientific">Amycolatopsis camponoti</name>
    <dbReference type="NCBI Taxonomy" id="2606593"/>
    <lineage>
        <taxon>Bacteria</taxon>
        <taxon>Bacillati</taxon>
        <taxon>Actinomycetota</taxon>
        <taxon>Actinomycetes</taxon>
        <taxon>Pseudonocardiales</taxon>
        <taxon>Pseudonocardiaceae</taxon>
        <taxon>Amycolatopsis</taxon>
    </lineage>
</organism>
<keyword evidence="2" id="KW-1185">Reference proteome</keyword>
<dbReference type="AlphaFoldDB" id="A0A6I8LSN7"/>
<name>A0A6I8LSN7_9PSEU</name>
<evidence type="ECO:0000313" key="1">
    <source>
        <dbReference type="EMBL" id="VVJ18927.1"/>
    </source>
</evidence>
<sequence>MTPARASTVDLDAPYRLNPLVPLRLDEIAHHCERRETCLLGSPDVVRVVRTLAMHASVRDALDAAELSETCRARMVAALDHLAATGVIVADP</sequence>
<dbReference type="Pfam" id="PF26520">
    <property type="entry name" value="MftB_chaperone"/>
    <property type="match status" value="1"/>
</dbReference>
<dbReference type="RefSeq" id="WP_155543855.1">
    <property type="nucleotide sequence ID" value="NZ_CABVGP010000001.1"/>
</dbReference>
<protein>
    <recommendedName>
        <fullName evidence="3">Mycofactocin biosynthesis chaperone MftB</fullName>
    </recommendedName>
</protein>
<evidence type="ECO:0000313" key="2">
    <source>
        <dbReference type="Proteomes" id="UP000399805"/>
    </source>
</evidence>
<dbReference type="EMBL" id="CABVGP010000001">
    <property type="protein sequence ID" value="VVJ18927.1"/>
    <property type="molecule type" value="Genomic_DNA"/>
</dbReference>
<dbReference type="NCBIfam" id="TIGR03967">
    <property type="entry name" value="mycofact_MftB"/>
    <property type="match status" value="1"/>
</dbReference>
<dbReference type="Proteomes" id="UP000399805">
    <property type="component" value="Unassembled WGS sequence"/>
</dbReference>
<evidence type="ECO:0008006" key="3">
    <source>
        <dbReference type="Google" id="ProtNLM"/>
    </source>
</evidence>
<reference evidence="1 2" key="1">
    <citation type="submission" date="2019-09" db="EMBL/GenBank/DDBJ databases">
        <authorList>
            <person name="Leyn A S."/>
        </authorList>
    </citation>
    <scope>NUCLEOTIDE SEQUENCE [LARGE SCALE GENOMIC DNA]</scope>
    <source>
        <strain evidence="1">AA231_1</strain>
    </source>
</reference>
<accession>A0A6I8LSN7</accession>
<gene>
    <name evidence="1" type="ORF">AA23TX_03948</name>
</gene>
<proteinExistence type="predicted"/>
<dbReference type="InterPro" id="IPR023850">
    <property type="entry name" value="MftB"/>
</dbReference>